<comment type="catalytic activity">
    <reaction evidence="6">
        <text>dCMP + ATP = dCDP + ADP</text>
        <dbReference type="Rhea" id="RHEA:25094"/>
        <dbReference type="ChEBI" id="CHEBI:30616"/>
        <dbReference type="ChEBI" id="CHEBI:57566"/>
        <dbReference type="ChEBI" id="CHEBI:58593"/>
        <dbReference type="ChEBI" id="CHEBI:456216"/>
        <dbReference type="EC" id="2.7.4.25"/>
    </reaction>
</comment>
<dbReference type="GO" id="GO:0006139">
    <property type="term" value="P:nucleobase-containing compound metabolic process"/>
    <property type="evidence" value="ECO:0007669"/>
    <property type="project" value="InterPro"/>
</dbReference>
<evidence type="ECO:0000256" key="1">
    <source>
        <dbReference type="ARBA" id="ARBA00012906"/>
    </source>
</evidence>
<keyword evidence="3" id="KW-0547">Nucleotide-binding</keyword>
<keyword evidence="10" id="KW-1185">Reference proteome</keyword>
<dbReference type="Gene3D" id="3.40.50.300">
    <property type="entry name" value="P-loop containing nucleotide triphosphate hydrolases"/>
    <property type="match status" value="1"/>
</dbReference>
<dbReference type="Proteomes" id="UP000789405">
    <property type="component" value="Unassembled WGS sequence"/>
</dbReference>
<evidence type="ECO:0000256" key="5">
    <source>
        <dbReference type="ARBA" id="ARBA00022840"/>
    </source>
</evidence>
<evidence type="ECO:0000256" key="4">
    <source>
        <dbReference type="ARBA" id="ARBA00022777"/>
    </source>
</evidence>
<dbReference type="GO" id="GO:0036431">
    <property type="term" value="F:dCMP kinase activity"/>
    <property type="evidence" value="ECO:0007669"/>
    <property type="project" value="InterPro"/>
</dbReference>
<keyword evidence="5" id="KW-0067">ATP-binding</keyword>
<feature type="domain" description="Cytidylate kinase" evidence="8">
    <location>
        <begin position="260"/>
        <end position="364"/>
    </location>
</feature>
<dbReference type="EC" id="2.7.4.25" evidence="1"/>
<evidence type="ECO:0000256" key="3">
    <source>
        <dbReference type="ARBA" id="ARBA00022741"/>
    </source>
</evidence>
<keyword evidence="2" id="KW-0808">Transferase</keyword>
<name>A0A9N9NAR4_9GLOM</name>
<accession>A0A9N9NAR4</accession>
<dbReference type="OrthoDB" id="10263145at2759"/>
<dbReference type="InterPro" id="IPR011994">
    <property type="entry name" value="Cytidylate_kinase_dom"/>
</dbReference>
<dbReference type="Pfam" id="PF02224">
    <property type="entry name" value="Cytidylate_kin"/>
    <property type="match status" value="1"/>
</dbReference>
<evidence type="ECO:0000313" key="10">
    <source>
        <dbReference type="Proteomes" id="UP000789405"/>
    </source>
</evidence>
<evidence type="ECO:0000313" key="9">
    <source>
        <dbReference type="EMBL" id="CAG8716153.1"/>
    </source>
</evidence>
<sequence length="388" mass="45590">MLQHSSHIPFNEFFICKCGSDKMNWQKEAYRREFQPHLWYYDKRHQRFSCPFRRRCDYFKLLQSVNKSLPKNERLINMNKKGSLMKIKKIFRTIKLDYDIYLWVKNLNDTTSSIYKQESELLQNFKKSIFKRAKKKKINISEIKPIVESRLTVLNRSLEYHPQSPNFCSRMISIVLIRNTNTSTVLMVDLVGIVTILIRINVVRHNGTPTQFKKCKFYTSDINNIEHECLGVVDNDEFVTLFKNEQDVQNFSLTSTNFNQHTYDTLINCSNSSTFSSLNISQKASKFSKDEEIRSLINQEIKKLTKEKGFVVVGRDVSTNILPNAEFKILLSADFEMHLGRRVNQLDEENPQNILYDIITRDIVSKPLINCSKKVSKEINMSDLETFE</sequence>
<dbReference type="AlphaFoldDB" id="A0A9N9NAR4"/>
<feature type="non-terminal residue" evidence="9">
    <location>
        <position position="388"/>
    </location>
</feature>
<reference evidence="9" key="1">
    <citation type="submission" date="2021-06" db="EMBL/GenBank/DDBJ databases">
        <authorList>
            <person name="Kallberg Y."/>
            <person name="Tangrot J."/>
            <person name="Rosling A."/>
        </authorList>
    </citation>
    <scope>NUCLEOTIDE SEQUENCE</scope>
    <source>
        <strain evidence="9">MA453B</strain>
    </source>
</reference>
<protein>
    <recommendedName>
        <fullName evidence="1">(d)CMP kinase</fullName>
        <ecNumber evidence="1">2.7.4.25</ecNumber>
    </recommendedName>
</protein>
<organism evidence="9 10">
    <name type="scientific">Dentiscutata erythropus</name>
    <dbReference type="NCBI Taxonomy" id="1348616"/>
    <lineage>
        <taxon>Eukaryota</taxon>
        <taxon>Fungi</taxon>
        <taxon>Fungi incertae sedis</taxon>
        <taxon>Mucoromycota</taxon>
        <taxon>Glomeromycotina</taxon>
        <taxon>Glomeromycetes</taxon>
        <taxon>Diversisporales</taxon>
        <taxon>Gigasporaceae</taxon>
        <taxon>Dentiscutata</taxon>
    </lineage>
</organism>
<proteinExistence type="predicted"/>
<keyword evidence="4" id="KW-0418">Kinase</keyword>
<evidence type="ECO:0000256" key="6">
    <source>
        <dbReference type="ARBA" id="ARBA00047615"/>
    </source>
</evidence>
<dbReference type="GO" id="GO:0005524">
    <property type="term" value="F:ATP binding"/>
    <property type="evidence" value="ECO:0007669"/>
    <property type="project" value="UniProtKB-KW"/>
</dbReference>
<evidence type="ECO:0000256" key="7">
    <source>
        <dbReference type="ARBA" id="ARBA00048478"/>
    </source>
</evidence>
<comment type="caution">
    <text evidence="9">The sequence shown here is derived from an EMBL/GenBank/DDBJ whole genome shotgun (WGS) entry which is preliminary data.</text>
</comment>
<evidence type="ECO:0000259" key="8">
    <source>
        <dbReference type="Pfam" id="PF02224"/>
    </source>
</evidence>
<gene>
    <name evidence="9" type="ORF">DERYTH_LOCUS13954</name>
</gene>
<dbReference type="InterPro" id="IPR027417">
    <property type="entry name" value="P-loop_NTPase"/>
</dbReference>
<dbReference type="EMBL" id="CAJVPY010010167">
    <property type="protein sequence ID" value="CAG8716153.1"/>
    <property type="molecule type" value="Genomic_DNA"/>
</dbReference>
<evidence type="ECO:0000256" key="2">
    <source>
        <dbReference type="ARBA" id="ARBA00022679"/>
    </source>
</evidence>
<comment type="catalytic activity">
    <reaction evidence="7">
        <text>CMP + ATP = CDP + ADP</text>
        <dbReference type="Rhea" id="RHEA:11600"/>
        <dbReference type="ChEBI" id="CHEBI:30616"/>
        <dbReference type="ChEBI" id="CHEBI:58069"/>
        <dbReference type="ChEBI" id="CHEBI:60377"/>
        <dbReference type="ChEBI" id="CHEBI:456216"/>
        <dbReference type="EC" id="2.7.4.25"/>
    </reaction>
</comment>